<dbReference type="Proteomes" id="UP000461730">
    <property type="component" value="Unassembled WGS sequence"/>
</dbReference>
<evidence type="ECO:0008006" key="3">
    <source>
        <dbReference type="Google" id="ProtNLM"/>
    </source>
</evidence>
<gene>
    <name evidence="1" type="ORF">GO493_28070</name>
</gene>
<name>A0A7K1UD00_9BACT</name>
<organism evidence="1 2">
    <name type="scientific">Chitinophaga tropicalis</name>
    <dbReference type="NCBI Taxonomy" id="2683588"/>
    <lineage>
        <taxon>Bacteria</taxon>
        <taxon>Pseudomonadati</taxon>
        <taxon>Bacteroidota</taxon>
        <taxon>Chitinophagia</taxon>
        <taxon>Chitinophagales</taxon>
        <taxon>Chitinophagaceae</taxon>
        <taxon>Chitinophaga</taxon>
    </lineage>
</organism>
<evidence type="ECO:0000313" key="2">
    <source>
        <dbReference type="Proteomes" id="UP000461730"/>
    </source>
</evidence>
<reference evidence="1 2" key="1">
    <citation type="submission" date="2019-12" db="EMBL/GenBank/DDBJ databases">
        <title>Chitinophaga sp. strain ysch24 (GDMCC 1.1355), whole genome shotgun sequence.</title>
        <authorList>
            <person name="Zhang X."/>
        </authorList>
    </citation>
    <scope>NUCLEOTIDE SEQUENCE [LARGE SCALE GENOMIC DNA]</scope>
    <source>
        <strain evidence="2">ysch24</strain>
    </source>
</reference>
<comment type="caution">
    <text evidence="1">The sequence shown here is derived from an EMBL/GenBank/DDBJ whole genome shotgun (WGS) entry which is preliminary data.</text>
</comment>
<sequence length="215" mass="23956">MAQRNKKQVFHIKKMIYLLLGVTAVSSVALSFRTDALNISRKETTEEPVAEADSIVSKKAFLQAYKVLMHPRCMNCHPTGDRPLQGDDSHVHTMNVKRGVDGKGLYAMKCSNCHQPQNTPGLHMPPGNPSWHLPPADMKMVFQGKSPRELARTLLDKSLNGHKDKAALLEHVAHDTLVAAGWHPAEGLAHLPMSRAEFVKHFKTWLDKGAYLPDK</sequence>
<protein>
    <recommendedName>
        <fullName evidence="3">Cytochrome c domain-containing protein</fullName>
    </recommendedName>
</protein>
<dbReference type="InterPro" id="IPR036280">
    <property type="entry name" value="Multihaem_cyt_sf"/>
</dbReference>
<accession>A0A7K1UD00</accession>
<dbReference type="AlphaFoldDB" id="A0A7K1UD00"/>
<proteinExistence type="predicted"/>
<keyword evidence="2" id="KW-1185">Reference proteome</keyword>
<dbReference type="EMBL" id="WRXN01000019">
    <property type="protein sequence ID" value="MVT12148.1"/>
    <property type="molecule type" value="Genomic_DNA"/>
</dbReference>
<dbReference type="SUPFAM" id="SSF48695">
    <property type="entry name" value="Multiheme cytochromes"/>
    <property type="match status" value="1"/>
</dbReference>
<evidence type="ECO:0000313" key="1">
    <source>
        <dbReference type="EMBL" id="MVT12148.1"/>
    </source>
</evidence>